<dbReference type="RefSeq" id="WP_147129631.1">
    <property type="nucleotide sequence ID" value="NZ_BJXA01000009.1"/>
</dbReference>
<dbReference type="AlphaFoldDB" id="A0A511MA05"/>
<dbReference type="Proteomes" id="UP000321424">
    <property type="component" value="Unassembled WGS sequence"/>
</dbReference>
<reference evidence="1 2" key="1">
    <citation type="submission" date="2019-07" db="EMBL/GenBank/DDBJ databases">
        <title>Whole genome shotgun sequence of Nocardia ninae NBRC 108245.</title>
        <authorList>
            <person name="Hosoyama A."/>
            <person name="Uohara A."/>
            <person name="Ohji S."/>
            <person name="Ichikawa N."/>
        </authorList>
    </citation>
    <scope>NUCLEOTIDE SEQUENCE [LARGE SCALE GENOMIC DNA]</scope>
    <source>
        <strain evidence="1 2">NBRC 108245</strain>
    </source>
</reference>
<name>A0A511MA05_9NOCA</name>
<protein>
    <submittedName>
        <fullName evidence="1">Uncharacterized protein</fullName>
    </submittedName>
</protein>
<accession>A0A511MA05</accession>
<keyword evidence="2" id="KW-1185">Reference proteome</keyword>
<evidence type="ECO:0000313" key="1">
    <source>
        <dbReference type="EMBL" id="GEM37494.1"/>
    </source>
</evidence>
<evidence type="ECO:0000313" key="2">
    <source>
        <dbReference type="Proteomes" id="UP000321424"/>
    </source>
</evidence>
<dbReference type="EMBL" id="BJXA01000009">
    <property type="protein sequence ID" value="GEM37494.1"/>
    <property type="molecule type" value="Genomic_DNA"/>
</dbReference>
<sequence>MPAPKPLPPEWAKDMRAAGLVDEDGKPSRAALQAASALNPSQIHNAIYGSLTATGGVKDTTIKALAKALRQSPEVIRTRINKNLRVKVALTAAELDLLTWYRNLDADAQAREDQKVADSKKQAKP</sequence>
<proteinExistence type="predicted"/>
<comment type="caution">
    <text evidence="1">The sequence shown here is derived from an EMBL/GenBank/DDBJ whole genome shotgun (WGS) entry which is preliminary data.</text>
</comment>
<organism evidence="1 2">
    <name type="scientific">Nocardia ninae NBRC 108245</name>
    <dbReference type="NCBI Taxonomy" id="1210091"/>
    <lineage>
        <taxon>Bacteria</taxon>
        <taxon>Bacillati</taxon>
        <taxon>Actinomycetota</taxon>
        <taxon>Actinomycetes</taxon>
        <taxon>Mycobacteriales</taxon>
        <taxon>Nocardiaceae</taxon>
        <taxon>Nocardia</taxon>
    </lineage>
</organism>
<gene>
    <name evidence="1" type="ORF">NN4_20130</name>
</gene>